<name>A0ABV3DRQ0_9ACTN</name>
<dbReference type="InterPro" id="IPR024344">
    <property type="entry name" value="MDMPI_metal-binding"/>
</dbReference>
<dbReference type="Gene3D" id="3.30.1050.40">
    <property type="match status" value="1"/>
</dbReference>
<dbReference type="EMBL" id="JBEZFP010000122">
    <property type="protein sequence ID" value="MEU8138410.1"/>
    <property type="molecule type" value="Genomic_DNA"/>
</dbReference>
<dbReference type="Pfam" id="PF17844">
    <property type="entry name" value="SCP_3"/>
    <property type="match status" value="1"/>
</dbReference>
<sequence>MPAAARTPAIRPVDPARVRAALAAEWQALADFTDALESARLKDPSGLTGWTLADLVGHIAAGVEAVPRWLGQPEPTGPPITVEQWAGGTAAAAEAISDLAQEMAEAGKTPRDYVEDATRLVAETPDTRVSVTRIGPMRVPDMLVTRLIEAVVHADDLERATGAAFPHDRQALAVVTRVLADILAVRAPGYSVEVRVPPFAVVQCVTGPKHTRGTPPNVVESDPRTWLRLAAGRVTWEDTVDDGSVRASGERADLSGWLPLLG</sequence>
<feature type="domain" description="Mycothiol-dependent maleylpyruvate isomerase metal-binding" evidence="1">
    <location>
        <begin position="22"/>
        <end position="158"/>
    </location>
</feature>
<keyword evidence="4" id="KW-1185">Reference proteome</keyword>
<accession>A0ABV3DRQ0</accession>
<dbReference type="SUPFAM" id="SSF109854">
    <property type="entry name" value="DinB/YfiT-like putative metalloenzymes"/>
    <property type="match status" value="1"/>
</dbReference>
<dbReference type="InterPro" id="IPR034660">
    <property type="entry name" value="DinB/YfiT-like"/>
</dbReference>
<dbReference type="InterPro" id="IPR041629">
    <property type="entry name" value="SCP_3"/>
</dbReference>
<evidence type="ECO:0000313" key="4">
    <source>
        <dbReference type="Proteomes" id="UP001551482"/>
    </source>
</evidence>
<evidence type="ECO:0000259" key="2">
    <source>
        <dbReference type="Pfam" id="PF17844"/>
    </source>
</evidence>
<evidence type="ECO:0000259" key="1">
    <source>
        <dbReference type="Pfam" id="PF11716"/>
    </source>
</evidence>
<protein>
    <submittedName>
        <fullName evidence="3">Sterol carrier family protein</fullName>
    </submittedName>
</protein>
<gene>
    <name evidence="3" type="ORF">AB0C36_33545</name>
</gene>
<dbReference type="Proteomes" id="UP001551482">
    <property type="component" value="Unassembled WGS sequence"/>
</dbReference>
<dbReference type="InterPro" id="IPR017517">
    <property type="entry name" value="Maleyloyr_isom"/>
</dbReference>
<comment type="caution">
    <text evidence="3">The sequence shown here is derived from an EMBL/GenBank/DDBJ whole genome shotgun (WGS) entry which is preliminary data.</text>
</comment>
<evidence type="ECO:0000313" key="3">
    <source>
        <dbReference type="EMBL" id="MEU8138410.1"/>
    </source>
</evidence>
<dbReference type="NCBIfam" id="TIGR03083">
    <property type="entry name" value="maleylpyruvate isomerase family mycothiol-dependent enzyme"/>
    <property type="match status" value="1"/>
</dbReference>
<organism evidence="3 4">
    <name type="scientific">Streptodolium elevatio</name>
    <dbReference type="NCBI Taxonomy" id="3157996"/>
    <lineage>
        <taxon>Bacteria</taxon>
        <taxon>Bacillati</taxon>
        <taxon>Actinomycetota</taxon>
        <taxon>Actinomycetes</taxon>
        <taxon>Kitasatosporales</taxon>
        <taxon>Streptomycetaceae</taxon>
        <taxon>Streptodolium</taxon>
    </lineage>
</organism>
<reference evidence="3 4" key="1">
    <citation type="submission" date="2024-06" db="EMBL/GenBank/DDBJ databases">
        <title>The Natural Products Discovery Center: Release of the First 8490 Sequenced Strains for Exploring Actinobacteria Biosynthetic Diversity.</title>
        <authorList>
            <person name="Kalkreuter E."/>
            <person name="Kautsar S.A."/>
            <person name="Yang D."/>
            <person name="Bader C.D."/>
            <person name="Teijaro C.N."/>
            <person name="Fluegel L."/>
            <person name="Davis C.M."/>
            <person name="Simpson J.R."/>
            <person name="Lauterbach L."/>
            <person name="Steele A.D."/>
            <person name="Gui C."/>
            <person name="Meng S."/>
            <person name="Li G."/>
            <person name="Viehrig K."/>
            <person name="Ye F."/>
            <person name="Su P."/>
            <person name="Kiefer A.F."/>
            <person name="Nichols A."/>
            <person name="Cepeda A.J."/>
            <person name="Yan W."/>
            <person name="Fan B."/>
            <person name="Jiang Y."/>
            <person name="Adhikari A."/>
            <person name="Zheng C.-J."/>
            <person name="Schuster L."/>
            <person name="Cowan T.M."/>
            <person name="Smanski M.J."/>
            <person name="Chevrette M.G."/>
            <person name="De Carvalho L.P.S."/>
            <person name="Shen B."/>
        </authorList>
    </citation>
    <scope>NUCLEOTIDE SEQUENCE [LARGE SCALE GENOMIC DNA]</scope>
    <source>
        <strain evidence="3 4">NPDC048946</strain>
    </source>
</reference>
<feature type="domain" description="Bacterial SCP orthologue" evidence="2">
    <location>
        <begin position="168"/>
        <end position="260"/>
    </location>
</feature>
<proteinExistence type="predicted"/>
<dbReference type="RefSeq" id="WP_358361736.1">
    <property type="nucleotide sequence ID" value="NZ_JBEZFP010000122.1"/>
</dbReference>
<dbReference type="Pfam" id="PF11716">
    <property type="entry name" value="MDMPI_N"/>
    <property type="match status" value="1"/>
</dbReference>